<dbReference type="GO" id="GO:0005096">
    <property type="term" value="F:GTPase activator activity"/>
    <property type="evidence" value="ECO:0007669"/>
    <property type="project" value="UniProtKB-KW"/>
</dbReference>
<dbReference type="PROSITE" id="PS50003">
    <property type="entry name" value="PH_DOMAIN"/>
    <property type="match status" value="1"/>
</dbReference>
<dbReference type="SUPFAM" id="SSF50729">
    <property type="entry name" value="PH domain-like"/>
    <property type="match status" value="1"/>
</dbReference>
<evidence type="ECO:0000256" key="1">
    <source>
        <dbReference type="ARBA" id="ARBA00022468"/>
    </source>
</evidence>
<dbReference type="GO" id="GO:0051056">
    <property type="term" value="P:regulation of small GTPase mediated signal transduction"/>
    <property type="evidence" value="ECO:0007669"/>
    <property type="project" value="UniProtKB-ARBA"/>
</dbReference>
<dbReference type="GO" id="GO:0007165">
    <property type="term" value="P:signal transduction"/>
    <property type="evidence" value="ECO:0007669"/>
    <property type="project" value="InterPro"/>
</dbReference>
<organism evidence="6 7">
    <name type="scientific">Elysia crispata</name>
    <name type="common">lettuce slug</name>
    <dbReference type="NCBI Taxonomy" id="231223"/>
    <lineage>
        <taxon>Eukaryota</taxon>
        <taxon>Metazoa</taxon>
        <taxon>Spiralia</taxon>
        <taxon>Lophotrochozoa</taxon>
        <taxon>Mollusca</taxon>
        <taxon>Gastropoda</taxon>
        <taxon>Heterobranchia</taxon>
        <taxon>Euthyneura</taxon>
        <taxon>Panpulmonata</taxon>
        <taxon>Sacoglossa</taxon>
        <taxon>Placobranchoidea</taxon>
        <taxon>Plakobranchidae</taxon>
        <taxon>Elysia</taxon>
    </lineage>
</organism>
<proteinExistence type="predicted"/>
<dbReference type="InterPro" id="IPR011993">
    <property type="entry name" value="PH-like_dom_sf"/>
</dbReference>
<dbReference type="PANTHER" id="PTHR15228">
    <property type="entry name" value="SPERMATHECAL PHYSIOLOGY VARIANT"/>
    <property type="match status" value="1"/>
</dbReference>
<comment type="caution">
    <text evidence="6">The sequence shown here is derived from an EMBL/GenBank/DDBJ whole genome shotgun (WGS) entry which is preliminary data.</text>
</comment>
<sequence>MNRRKDKDLKGWLRRKGGRMNTWSRRWFVLTDRFLFIYLREEESKSSDCITLDEHIIVEPPVDLNDPKRVYFDIVTDSSKSPSETVLSLCAETEEEKKVWIRALKRALYSDKGGALFSQSLEEILSWEKKAGRNIPFIITECVEYLYKHALDVEGIFRLPGRQSAIKDIISRFERGEKVSFDQEETDVHAVASVLKAFLRDLPDSIVPCGLFQQFMNFALRFQGATSEKEKCAIVEELASAMSVIPKDNYLILKYICRFLQEVGLHESENKMSMMNLGTVFGYNIIRHIDKENSELFLCTADLSQNLVFMLINYFPRVFALEYNDSGNVSNNVPIADLLRMSHVIDVPPVMPQRLGSSHAADLVGIEFVPGLHLPDMDDSAFLNSTEVQKEIARRPSLLRVIAQPAGSSRSLPVSPTTSSPPIAPERKSKKLSRRRGVSERRRPEGIVVVSGEGVPERPLSPRGYPSPAGVNSEDVIAALAKANLLHTNNEDEGSGPACDTESSEPPLGDQVLHTQAQNGSVGNRPVPSVRRHRVESLDNRVKFLQQQVEQLTEELSQQKKRQRQQVSALQSKLADLTDKYELRIQALQTQHHSVTDRLEAKLSAEKESCATAVAYTIQLKEELHRYQMQYGELPP</sequence>
<feature type="domain" description="Rho-GAP" evidence="5">
    <location>
        <begin position="119"/>
        <end position="319"/>
    </location>
</feature>
<dbReference type="InterPro" id="IPR000198">
    <property type="entry name" value="RhoGAP_dom"/>
</dbReference>
<accession>A0AAE0ZYB9</accession>
<dbReference type="PROSITE" id="PS50238">
    <property type="entry name" value="RHOGAP"/>
    <property type="match status" value="1"/>
</dbReference>
<evidence type="ECO:0000256" key="3">
    <source>
        <dbReference type="SAM" id="MobiDB-lite"/>
    </source>
</evidence>
<dbReference type="InterPro" id="IPR051025">
    <property type="entry name" value="RhoGAP"/>
</dbReference>
<evidence type="ECO:0000313" key="7">
    <source>
        <dbReference type="Proteomes" id="UP001283361"/>
    </source>
</evidence>
<keyword evidence="7" id="KW-1185">Reference proteome</keyword>
<dbReference type="Pfam" id="PF00620">
    <property type="entry name" value="RhoGAP"/>
    <property type="match status" value="1"/>
</dbReference>
<dbReference type="SUPFAM" id="SSF48350">
    <property type="entry name" value="GTPase activation domain, GAP"/>
    <property type="match status" value="1"/>
</dbReference>
<keyword evidence="2" id="KW-0175">Coiled coil</keyword>
<dbReference type="EMBL" id="JAWDGP010003068">
    <property type="protein sequence ID" value="KAK3777517.1"/>
    <property type="molecule type" value="Genomic_DNA"/>
</dbReference>
<evidence type="ECO:0008006" key="8">
    <source>
        <dbReference type="Google" id="ProtNLM"/>
    </source>
</evidence>
<feature type="compositionally biased region" description="Low complexity" evidence="3">
    <location>
        <begin position="408"/>
        <end position="421"/>
    </location>
</feature>
<reference evidence="6" key="1">
    <citation type="journal article" date="2023" name="G3 (Bethesda)">
        <title>A reference genome for the long-term kleptoplast-retaining sea slug Elysia crispata morphotype clarki.</title>
        <authorList>
            <person name="Eastman K.E."/>
            <person name="Pendleton A.L."/>
            <person name="Shaikh M.A."/>
            <person name="Suttiyut T."/>
            <person name="Ogas R."/>
            <person name="Tomko P."/>
            <person name="Gavelis G."/>
            <person name="Widhalm J.R."/>
            <person name="Wisecaver J.H."/>
        </authorList>
    </citation>
    <scope>NUCLEOTIDE SEQUENCE</scope>
    <source>
        <strain evidence="6">ECLA1</strain>
    </source>
</reference>
<evidence type="ECO:0000259" key="4">
    <source>
        <dbReference type="PROSITE" id="PS50003"/>
    </source>
</evidence>
<feature type="domain" description="PH" evidence="4">
    <location>
        <begin position="6"/>
        <end position="109"/>
    </location>
</feature>
<evidence type="ECO:0000259" key="5">
    <source>
        <dbReference type="PROSITE" id="PS50238"/>
    </source>
</evidence>
<protein>
    <recommendedName>
        <fullName evidence="8">Rho GTPase activating protein</fullName>
    </recommendedName>
</protein>
<evidence type="ECO:0000313" key="6">
    <source>
        <dbReference type="EMBL" id="KAK3777517.1"/>
    </source>
</evidence>
<keyword evidence="1" id="KW-0343">GTPase activation</keyword>
<dbReference type="InterPro" id="IPR008936">
    <property type="entry name" value="Rho_GTPase_activation_prot"/>
</dbReference>
<dbReference type="SMART" id="SM00233">
    <property type="entry name" value="PH"/>
    <property type="match status" value="1"/>
</dbReference>
<name>A0AAE0ZYB9_9GAST</name>
<feature type="region of interest" description="Disordered" evidence="3">
    <location>
        <begin position="406"/>
        <end position="471"/>
    </location>
</feature>
<dbReference type="AlphaFoldDB" id="A0AAE0ZYB9"/>
<dbReference type="Pfam" id="PF00169">
    <property type="entry name" value="PH"/>
    <property type="match status" value="1"/>
</dbReference>
<dbReference type="SMART" id="SM00324">
    <property type="entry name" value="RhoGAP"/>
    <property type="match status" value="1"/>
</dbReference>
<feature type="coiled-coil region" evidence="2">
    <location>
        <begin position="535"/>
        <end position="580"/>
    </location>
</feature>
<dbReference type="Gene3D" id="1.10.555.10">
    <property type="entry name" value="Rho GTPase activation protein"/>
    <property type="match status" value="1"/>
</dbReference>
<gene>
    <name evidence="6" type="ORF">RRG08_044807</name>
</gene>
<dbReference type="Proteomes" id="UP001283361">
    <property type="component" value="Unassembled WGS sequence"/>
</dbReference>
<dbReference type="PANTHER" id="PTHR15228:SF24">
    <property type="entry name" value="RHO-GAP DOMAIN-CONTAINING PROTEIN"/>
    <property type="match status" value="1"/>
</dbReference>
<evidence type="ECO:0000256" key="2">
    <source>
        <dbReference type="SAM" id="Coils"/>
    </source>
</evidence>
<dbReference type="InterPro" id="IPR001849">
    <property type="entry name" value="PH_domain"/>
</dbReference>
<feature type="region of interest" description="Disordered" evidence="3">
    <location>
        <begin position="488"/>
        <end position="511"/>
    </location>
</feature>
<dbReference type="Gene3D" id="2.30.29.30">
    <property type="entry name" value="Pleckstrin-homology domain (PH domain)/Phosphotyrosine-binding domain (PTB)"/>
    <property type="match status" value="1"/>
</dbReference>